<dbReference type="InterPro" id="IPR010836">
    <property type="entry name" value="SapC"/>
</dbReference>
<name>A0ABT5L2I3_9ALTE</name>
<dbReference type="Pfam" id="PF07277">
    <property type="entry name" value="SapC"/>
    <property type="match status" value="1"/>
</dbReference>
<organism evidence="1 2">
    <name type="scientific">Alteromonas gilva</name>
    <dbReference type="NCBI Taxonomy" id="2987522"/>
    <lineage>
        <taxon>Bacteria</taxon>
        <taxon>Pseudomonadati</taxon>
        <taxon>Pseudomonadota</taxon>
        <taxon>Gammaproteobacteria</taxon>
        <taxon>Alteromonadales</taxon>
        <taxon>Alteromonadaceae</taxon>
        <taxon>Alteromonas/Salinimonas group</taxon>
        <taxon>Alteromonas</taxon>
    </lineage>
</organism>
<dbReference type="EMBL" id="JAQQXP010000001">
    <property type="protein sequence ID" value="MDC8831254.1"/>
    <property type="molecule type" value="Genomic_DNA"/>
</dbReference>
<reference evidence="1 2" key="1">
    <citation type="submission" date="2022-10" db="EMBL/GenBank/DDBJ databases">
        <title>Alteromonas sp. chi3 Genome sequencing.</title>
        <authorList>
            <person name="Park S."/>
        </authorList>
    </citation>
    <scope>NUCLEOTIDE SEQUENCE [LARGE SCALE GENOMIC DNA]</scope>
    <source>
        <strain evidence="2">chi3</strain>
    </source>
</reference>
<dbReference type="RefSeq" id="WP_273640444.1">
    <property type="nucleotide sequence ID" value="NZ_JAQQXP010000001.1"/>
</dbReference>
<comment type="caution">
    <text evidence="1">The sequence shown here is derived from an EMBL/GenBank/DDBJ whole genome shotgun (WGS) entry which is preliminary data.</text>
</comment>
<evidence type="ECO:0000313" key="2">
    <source>
        <dbReference type="Proteomes" id="UP001218788"/>
    </source>
</evidence>
<evidence type="ECO:0000313" key="1">
    <source>
        <dbReference type="EMBL" id="MDC8831254.1"/>
    </source>
</evidence>
<proteinExistence type="predicted"/>
<gene>
    <name evidence="1" type="ORF">OIK42_10825</name>
</gene>
<sequence>MSNITVLNNVDHADLKVQINTADNASIHVNRSQVYASEISELHKEFPLLIFRDETSEQLQLHAILGLVKNENLFLSEQGWTTRYTPALLARGPFSIGYKKSDTGEADAPMICVDTDDPRVNTLYGEAVFLPMGGESPYLQYIKKALQTIESGAQYNKTLFALISEMDLLEPVSIEIKLSNVEQVSLSHYYSINEQKLSALDAESLHKLNQYGMLGTLYFLLSSMGNFQRLIELKNAQSALL</sequence>
<dbReference type="Proteomes" id="UP001218788">
    <property type="component" value="Unassembled WGS sequence"/>
</dbReference>
<keyword evidence="2" id="KW-1185">Reference proteome</keyword>
<accession>A0ABT5L2I3</accession>
<protein>
    <submittedName>
        <fullName evidence="1">SapC family protein</fullName>
    </submittedName>
</protein>